<keyword evidence="7" id="KW-0902">Two-component regulatory system</keyword>
<keyword evidence="10" id="KW-1133">Transmembrane helix</keyword>
<dbReference type="InterPro" id="IPR036890">
    <property type="entry name" value="HATPase_C_sf"/>
</dbReference>
<evidence type="ECO:0000256" key="5">
    <source>
        <dbReference type="ARBA" id="ARBA00022679"/>
    </source>
</evidence>
<keyword evidence="9" id="KW-0175">Coiled coil</keyword>
<dbReference type="PROSITE" id="PS50109">
    <property type="entry name" value="HIS_KIN"/>
    <property type="match status" value="1"/>
</dbReference>
<comment type="subcellular location">
    <subcellularLocation>
        <location evidence="2">Membrane</location>
    </subcellularLocation>
</comment>
<dbReference type="CDD" id="cd00075">
    <property type="entry name" value="HATPase"/>
    <property type="match status" value="1"/>
</dbReference>
<reference evidence="13" key="2">
    <citation type="submission" date="2015-04" db="EMBL/GenBank/DDBJ databases">
        <title>A butyrogenic pathway from the amino acid lysine in a human gut commensal.</title>
        <authorList>
            <person name="de Vos W.M."/>
            <person name="Bui N.T.P."/>
            <person name="Plugge C.M."/>
            <person name="Ritari J."/>
        </authorList>
    </citation>
    <scope>NUCLEOTIDE SEQUENCE [LARGE SCALE GENOMIC DNA]</scope>
    <source>
        <strain evidence="13">AF211</strain>
    </source>
</reference>
<evidence type="ECO:0000313" key="13">
    <source>
        <dbReference type="Proteomes" id="UP000064844"/>
    </source>
</evidence>
<dbReference type="Gene3D" id="1.10.287.130">
    <property type="match status" value="1"/>
</dbReference>
<feature type="transmembrane region" description="Helical" evidence="10">
    <location>
        <begin position="150"/>
        <end position="174"/>
    </location>
</feature>
<name>A0A0S2W6S3_9FIRM</name>
<feature type="transmembrane region" description="Helical" evidence="10">
    <location>
        <begin position="12"/>
        <end position="33"/>
    </location>
</feature>
<dbReference type="InterPro" id="IPR003594">
    <property type="entry name" value="HATPase_dom"/>
</dbReference>
<dbReference type="InterPro" id="IPR003661">
    <property type="entry name" value="HisK_dim/P_dom"/>
</dbReference>
<dbReference type="InterPro" id="IPR005467">
    <property type="entry name" value="His_kinase_dom"/>
</dbReference>
<proteinExistence type="predicted"/>
<dbReference type="PRINTS" id="PR00344">
    <property type="entry name" value="BCTRLSENSOR"/>
</dbReference>
<keyword evidence="13" id="KW-1185">Reference proteome</keyword>
<evidence type="ECO:0000256" key="7">
    <source>
        <dbReference type="ARBA" id="ARBA00023012"/>
    </source>
</evidence>
<feature type="coiled-coil region" evidence="9">
    <location>
        <begin position="175"/>
        <end position="205"/>
    </location>
</feature>
<sequence length="425" mass="46518">MGAFSVKRRLTTYFLLIATLGIALSSAFGVWVYRDREISSARQTLVELLNLMDAQNYYTDAEAWSQQLHTAAPDKRLTIISPEGKVLSDTYGQVTENHADRPEFKSALETGWGEAERKSDTTGEMLLYEAKQFTDGNVGRLSMPISSVNALVLQGLVGFLVAAVVALVLMLVLARKLADRTAQPLEQKEEELEQEGEKLQTVRSEFAANVSHELKTPLTSIKGFTDMMSSGMVKDPEDQKRFITMIGVEVDRLIELINDVLKISELESVVIPQSDDRANVLSVAEECRAALGQMAEAAKISVNLSGDNAEVAVAPGRLRELLTNLMENGIKYNEPGGRVDVQAAQRDGKVAITVSDTGIGIPKESRERVFERFYRVDKGRARKTGGTGLGLSIVKHIVLLYGGSISLKSEPGKGTEITVLFPAVR</sequence>
<evidence type="ECO:0000256" key="10">
    <source>
        <dbReference type="SAM" id="Phobius"/>
    </source>
</evidence>
<dbReference type="SUPFAM" id="SSF55874">
    <property type="entry name" value="ATPase domain of HSP90 chaperone/DNA topoisomerase II/histidine kinase"/>
    <property type="match status" value="1"/>
</dbReference>
<evidence type="ECO:0000259" key="11">
    <source>
        <dbReference type="PROSITE" id="PS50109"/>
    </source>
</evidence>
<dbReference type="SUPFAM" id="SSF47384">
    <property type="entry name" value="Homodimeric domain of signal transducing histidine kinase"/>
    <property type="match status" value="1"/>
</dbReference>
<keyword evidence="4" id="KW-0597">Phosphoprotein</keyword>
<dbReference type="CDD" id="cd00082">
    <property type="entry name" value="HisKA"/>
    <property type="match status" value="1"/>
</dbReference>
<evidence type="ECO:0000256" key="9">
    <source>
        <dbReference type="SAM" id="Coils"/>
    </source>
</evidence>
<evidence type="ECO:0000256" key="6">
    <source>
        <dbReference type="ARBA" id="ARBA00022777"/>
    </source>
</evidence>
<dbReference type="GO" id="GO:0000155">
    <property type="term" value="F:phosphorelay sensor kinase activity"/>
    <property type="evidence" value="ECO:0007669"/>
    <property type="project" value="InterPro"/>
</dbReference>
<comment type="catalytic activity">
    <reaction evidence="1">
        <text>ATP + protein L-histidine = ADP + protein N-phospho-L-histidine.</text>
        <dbReference type="EC" id="2.7.13.3"/>
    </reaction>
</comment>
<dbReference type="Pfam" id="PF02518">
    <property type="entry name" value="HATPase_c"/>
    <property type="match status" value="1"/>
</dbReference>
<keyword evidence="8 10" id="KW-0472">Membrane</keyword>
<evidence type="ECO:0000256" key="3">
    <source>
        <dbReference type="ARBA" id="ARBA00012438"/>
    </source>
</evidence>
<organism evidence="12 13">
    <name type="scientific">Intestinimonas butyriciproducens</name>
    <dbReference type="NCBI Taxonomy" id="1297617"/>
    <lineage>
        <taxon>Bacteria</taxon>
        <taxon>Bacillati</taxon>
        <taxon>Bacillota</taxon>
        <taxon>Clostridia</taxon>
        <taxon>Eubacteriales</taxon>
        <taxon>Intestinimonas</taxon>
    </lineage>
</organism>
<dbReference type="AlphaFoldDB" id="A0A0S2W6S3"/>
<dbReference type="FunFam" id="3.30.565.10:FF:000006">
    <property type="entry name" value="Sensor histidine kinase WalK"/>
    <property type="match status" value="1"/>
</dbReference>
<dbReference type="SMART" id="SM00387">
    <property type="entry name" value="HATPase_c"/>
    <property type="match status" value="1"/>
</dbReference>
<dbReference type="SMART" id="SM00388">
    <property type="entry name" value="HisKA"/>
    <property type="match status" value="1"/>
</dbReference>
<dbReference type="GO" id="GO:0016020">
    <property type="term" value="C:membrane"/>
    <property type="evidence" value="ECO:0007669"/>
    <property type="project" value="UniProtKB-SubCell"/>
</dbReference>
<dbReference type="InterPro" id="IPR004358">
    <property type="entry name" value="Sig_transdc_His_kin-like_C"/>
</dbReference>
<reference evidence="12 13" key="1">
    <citation type="journal article" date="2015" name="Nat. Commun.">
        <title>Production of butyrate from lysine and the Amadori product fructoselysine by a human gut commensal.</title>
        <authorList>
            <person name="Bui T.P."/>
            <person name="Ritari J."/>
            <person name="Boeren S."/>
            <person name="de Waard P."/>
            <person name="Plugge C.M."/>
            <person name="de Vos W.M."/>
        </authorList>
    </citation>
    <scope>NUCLEOTIDE SEQUENCE [LARGE SCALE GENOMIC DNA]</scope>
    <source>
        <strain evidence="12 13">AF211</strain>
    </source>
</reference>
<evidence type="ECO:0000256" key="4">
    <source>
        <dbReference type="ARBA" id="ARBA00022553"/>
    </source>
</evidence>
<accession>A0A0S2W6S3</accession>
<dbReference type="FunFam" id="1.10.287.130:FF:000001">
    <property type="entry name" value="Two-component sensor histidine kinase"/>
    <property type="match status" value="1"/>
</dbReference>
<dbReference type="Proteomes" id="UP000064844">
    <property type="component" value="Chromosome"/>
</dbReference>
<keyword evidence="10" id="KW-0812">Transmembrane</keyword>
<dbReference type="EMBL" id="CP011307">
    <property type="protein sequence ID" value="ALP95036.1"/>
    <property type="molecule type" value="Genomic_DNA"/>
</dbReference>
<keyword evidence="6" id="KW-0418">Kinase</keyword>
<dbReference type="STRING" id="1297617.IB211_02645c"/>
<keyword evidence="5 12" id="KW-0808">Transferase</keyword>
<evidence type="ECO:0000313" key="12">
    <source>
        <dbReference type="EMBL" id="ALP95036.1"/>
    </source>
</evidence>
<gene>
    <name evidence="12" type="ORF">IB211_02645c</name>
</gene>
<dbReference type="KEGG" id="ibu:IB211_02645c"/>
<dbReference type="PANTHER" id="PTHR43711:SF26">
    <property type="entry name" value="SENSOR HISTIDINE KINASE RCSC"/>
    <property type="match status" value="1"/>
</dbReference>
<dbReference type="eggNOG" id="COG5002">
    <property type="taxonomic scope" value="Bacteria"/>
</dbReference>
<evidence type="ECO:0000256" key="8">
    <source>
        <dbReference type="ARBA" id="ARBA00023136"/>
    </source>
</evidence>
<evidence type="ECO:0000256" key="2">
    <source>
        <dbReference type="ARBA" id="ARBA00004370"/>
    </source>
</evidence>
<dbReference type="Pfam" id="PF00512">
    <property type="entry name" value="HisKA"/>
    <property type="match status" value="1"/>
</dbReference>
<dbReference type="PANTHER" id="PTHR43711">
    <property type="entry name" value="TWO-COMPONENT HISTIDINE KINASE"/>
    <property type="match status" value="1"/>
</dbReference>
<dbReference type="PATRIC" id="fig|1297617.4.peg.2722"/>
<evidence type="ECO:0000256" key="1">
    <source>
        <dbReference type="ARBA" id="ARBA00000085"/>
    </source>
</evidence>
<protein>
    <recommendedName>
        <fullName evidence="3">histidine kinase</fullName>
        <ecNumber evidence="3">2.7.13.3</ecNumber>
    </recommendedName>
</protein>
<dbReference type="InterPro" id="IPR050736">
    <property type="entry name" value="Sensor_HK_Regulatory"/>
</dbReference>
<dbReference type="InterPro" id="IPR036097">
    <property type="entry name" value="HisK_dim/P_sf"/>
</dbReference>
<feature type="domain" description="Histidine kinase" evidence="11">
    <location>
        <begin position="209"/>
        <end position="425"/>
    </location>
</feature>
<dbReference type="EC" id="2.7.13.3" evidence="3"/>
<dbReference type="Gene3D" id="3.30.565.10">
    <property type="entry name" value="Histidine kinase-like ATPase, C-terminal domain"/>
    <property type="match status" value="1"/>
</dbReference>